<evidence type="ECO:0000256" key="1">
    <source>
        <dbReference type="SAM" id="Phobius"/>
    </source>
</evidence>
<protein>
    <submittedName>
        <fullName evidence="2">ATP synthase F0 subunit 8</fullName>
    </submittedName>
</protein>
<keyword evidence="1" id="KW-0472">Membrane</keyword>
<feature type="transmembrane region" description="Helical" evidence="1">
    <location>
        <begin position="6"/>
        <end position="28"/>
    </location>
</feature>
<geneLocation type="mitochondrion" evidence="2"/>
<keyword evidence="1" id="KW-0812">Transmembrane</keyword>
<organism evidence="2">
    <name type="scientific">Mitjaevia diana</name>
    <dbReference type="NCBI Taxonomy" id="2896844"/>
    <lineage>
        <taxon>Eukaryota</taxon>
        <taxon>Metazoa</taxon>
        <taxon>Ecdysozoa</taxon>
        <taxon>Arthropoda</taxon>
        <taxon>Hexapoda</taxon>
        <taxon>Insecta</taxon>
        <taxon>Pterygota</taxon>
        <taxon>Neoptera</taxon>
        <taxon>Paraneoptera</taxon>
        <taxon>Hemiptera</taxon>
        <taxon>Auchenorrhyncha</taxon>
        <taxon>Membracoidea</taxon>
        <taxon>Cicadellidae</taxon>
        <taxon>Typhlocybinae</taxon>
        <taxon>Erythroneurini</taxon>
        <taxon>Mitjaevia</taxon>
    </lineage>
</organism>
<reference evidence="2" key="1">
    <citation type="submission" date="2021-10" db="EMBL/GenBank/DDBJ databases">
        <authorList>
            <person name="Zhang N."/>
        </authorList>
    </citation>
    <scope>NUCLEOTIDE SEQUENCE</scope>
</reference>
<keyword evidence="1" id="KW-1133">Transmembrane helix</keyword>
<evidence type="ECO:0000313" key="2">
    <source>
        <dbReference type="EMBL" id="UFA47106.1"/>
    </source>
</evidence>
<dbReference type="EMBL" id="OK448489">
    <property type="protein sequence ID" value="UFA47106.1"/>
    <property type="molecule type" value="Genomic_DNA"/>
</dbReference>
<keyword evidence="2" id="KW-0496">Mitochondrion</keyword>
<accession>A0A8K1Z3S5</accession>
<dbReference type="AlphaFoldDB" id="A0A8K1Z3S5"/>
<sequence>MSPLWWTFLMMTFIIFFLYLMSILYFNLDNKVKMSINLKGYKTIWKW</sequence>
<gene>
    <name evidence="2" type="primary">ATP8</name>
</gene>
<proteinExistence type="predicted"/>
<name>A0A8K1Z3S5_9HEMI</name>